<evidence type="ECO:0000313" key="3">
    <source>
        <dbReference type="EMBL" id="HEC56903.1"/>
    </source>
</evidence>
<dbReference type="EMBL" id="DRIE01000052">
    <property type="protein sequence ID" value="HEC56903.1"/>
    <property type="molecule type" value="Genomic_DNA"/>
</dbReference>
<dbReference type="GO" id="GO:1902670">
    <property type="term" value="F:carbon dioxide binding"/>
    <property type="evidence" value="ECO:0007669"/>
    <property type="project" value="TreeGrafter"/>
</dbReference>
<dbReference type="GO" id="GO:0005506">
    <property type="term" value="F:iron ion binding"/>
    <property type="evidence" value="ECO:0007669"/>
    <property type="project" value="TreeGrafter"/>
</dbReference>
<accession>A0A1F2P5A9</accession>
<dbReference type="InterPro" id="IPR019812">
    <property type="entry name" value="Hydgase_assmbl_chp_CS"/>
</dbReference>
<dbReference type="Pfam" id="PF01455">
    <property type="entry name" value="HupF_HypC"/>
    <property type="match status" value="1"/>
</dbReference>
<evidence type="ECO:0000256" key="1">
    <source>
        <dbReference type="ARBA" id="ARBA00006018"/>
    </source>
</evidence>
<dbReference type="SUPFAM" id="SSF159127">
    <property type="entry name" value="HupF/HypC-like"/>
    <property type="match status" value="1"/>
</dbReference>
<evidence type="ECO:0000313" key="4">
    <source>
        <dbReference type="EMBL" id="OFV66497.1"/>
    </source>
</evidence>
<proteinExistence type="inferred from homology"/>
<dbReference type="PRINTS" id="PR00445">
    <property type="entry name" value="HUPFHYPC"/>
</dbReference>
<dbReference type="EMBL" id="DQZR01000235">
    <property type="protein sequence ID" value="HDM36694.1"/>
    <property type="molecule type" value="Genomic_DNA"/>
</dbReference>
<reference evidence="2" key="2">
    <citation type="journal article" date="2020" name="mSystems">
        <title>Genome- and Community-Level Interaction Insights into Carbon Utilization and Element Cycling Functions of Hydrothermarchaeota in Hydrothermal Sediment.</title>
        <authorList>
            <person name="Zhou Z."/>
            <person name="Liu Y."/>
            <person name="Xu W."/>
            <person name="Pan J."/>
            <person name="Luo Z.H."/>
            <person name="Li M."/>
        </authorList>
    </citation>
    <scope>NUCLEOTIDE SEQUENCE [LARGE SCALE GENOMIC DNA]</scope>
    <source>
        <strain evidence="2">HyVt-185</strain>
        <strain evidence="3">HyVt-386</strain>
    </source>
</reference>
<dbReference type="Proteomes" id="UP000885936">
    <property type="component" value="Unassembled WGS sequence"/>
</dbReference>
<keyword evidence="5" id="KW-1185">Reference proteome</keyword>
<comment type="similarity">
    <text evidence="1">Belongs to the HupF/HypC family.</text>
</comment>
<dbReference type="Proteomes" id="UP000185779">
    <property type="component" value="Unassembled WGS sequence"/>
</dbReference>
<dbReference type="PANTHER" id="PTHR35177:SF2">
    <property type="entry name" value="HYDROGENASE MATURATION FACTOR HYBG"/>
    <property type="match status" value="1"/>
</dbReference>
<dbReference type="AlphaFoldDB" id="A0A1F2P5A9"/>
<dbReference type="PROSITE" id="PS01097">
    <property type="entry name" value="HUPF_HYPC"/>
    <property type="match status" value="1"/>
</dbReference>
<dbReference type="PATRIC" id="fig|1839936.3.peg.468"/>
<dbReference type="EMBL" id="LYOR01000002">
    <property type="protein sequence ID" value="OFV66497.1"/>
    <property type="molecule type" value="Genomic_DNA"/>
</dbReference>
<dbReference type="InterPro" id="IPR001109">
    <property type="entry name" value="Hydrogenase_HupF/HypC"/>
</dbReference>
<dbReference type="STRING" id="1839936.SBU_000464"/>
<gene>
    <name evidence="2" type="ORF">ENG09_05550</name>
    <name evidence="3" type="ORF">ENI32_03335</name>
    <name evidence="4" type="ORF">SBU_000464</name>
</gene>
<dbReference type="GO" id="GO:0051604">
    <property type="term" value="P:protein maturation"/>
    <property type="evidence" value="ECO:0007669"/>
    <property type="project" value="TreeGrafter"/>
</dbReference>
<reference evidence="4 5" key="1">
    <citation type="submission" date="2016-05" db="EMBL/GenBank/DDBJ databases">
        <title>Microbial consortia oxidize butane by reversing methanogenesis.</title>
        <authorList>
            <person name="Laso-Perez R."/>
            <person name="Richter M."/>
            <person name="Wegener G."/>
            <person name="Musat F."/>
        </authorList>
    </citation>
    <scope>NUCLEOTIDE SEQUENCE [LARGE SCALE GENOMIC DNA]</scope>
    <source>
        <strain evidence="4">BOX1</strain>
    </source>
</reference>
<name>A0A1F2P5A9_9EURY</name>
<evidence type="ECO:0000313" key="2">
    <source>
        <dbReference type="EMBL" id="HDM36694.1"/>
    </source>
</evidence>
<dbReference type="Gene3D" id="2.30.30.140">
    <property type="match status" value="1"/>
</dbReference>
<sequence length="71" mass="7996">MCLAVPAKIIKVNDRIGEADFGGVVRGVRLDLLEDVKVGEYVLVHVGFAIERIDEKEAEEFFKIWGDYGTR</sequence>
<comment type="caution">
    <text evidence="4">The sequence shown here is derived from an EMBL/GenBank/DDBJ whole genome shotgun (WGS) entry which is preliminary data.</text>
</comment>
<dbReference type="PANTHER" id="PTHR35177">
    <property type="entry name" value="HYDROGENASE MATURATION FACTOR HYBG"/>
    <property type="match status" value="1"/>
</dbReference>
<evidence type="ECO:0000313" key="5">
    <source>
        <dbReference type="Proteomes" id="UP000185779"/>
    </source>
</evidence>
<dbReference type="NCBIfam" id="TIGR00074">
    <property type="entry name" value="hypC_hupF"/>
    <property type="match status" value="1"/>
</dbReference>
<organism evidence="4 5">
    <name type="scientific">Candidatus Syntropharchaeum butanivorans</name>
    <dbReference type="NCBI Taxonomy" id="1839936"/>
    <lineage>
        <taxon>Archaea</taxon>
        <taxon>Methanobacteriati</taxon>
        <taxon>Methanobacteriota</taxon>
        <taxon>Stenosarchaea group</taxon>
        <taxon>Methanomicrobia</taxon>
        <taxon>Methanosarcinales</taxon>
        <taxon>ANME-2 cluster</taxon>
        <taxon>Candidatus Syntropharchaeum</taxon>
    </lineage>
</organism>
<dbReference type="Proteomes" id="UP000885863">
    <property type="component" value="Unassembled WGS sequence"/>
</dbReference>
<protein>
    <submittedName>
        <fullName evidence="4">Hydrogenase expression/formation protein, HypC</fullName>
    </submittedName>
    <submittedName>
        <fullName evidence="2">HypC/HybG/HupF family hydrogenase formation chaperone</fullName>
    </submittedName>
</protein>
<dbReference type="FunFam" id="2.30.30.140:FF:000022">
    <property type="entry name" value="Hydrogenase assembly chaperone HybG"/>
    <property type="match status" value="1"/>
</dbReference>